<dbReference type="Proteomes" id="UP001226867">
    <property type="component" value="Unassembled WGS sequence"/>
</dbReference>
<evidence type="ECO:0000313" key="2">
    <source>
        <dbReference type="Proteomes" id="UP001226867"/>
    </source>
</evidence>
<protein>
    <submittedName>
        <fullName evidence="1">Intracellular sulfur oxidation DsrE/DsrF family protein</fullName>
    </submittedName>
</protein>
<comment type="caution">
    <text evidence="1">The sequence shown here is derived from an EMBL/GenBank/DDBJ whole genome shotgun (WGS) entry which is preliminary data.</text>
</comment>
<dbReference type="Gene3D" id="3.40.1260.10">
    <property type="entry name" value="DsrEFH-like"/>
    <property type="match status" value="1"/>
</dbReference>
<proteinExistence type="predicted"/>
<organism evidence="1 2">
    <name type="scientific">Variovorax ginsengisoli</name>
    <dbReference type="NCBI Taxonomy" id="363844"/>
    <lineage>
        <taxon>Bacteria</taxon>
        <taxon>Pseudomonadati</taxon>
        <taxon>Pseudomonadota</taxon>
        <taxon>Betaproteobacteria</taxon>
        <taxon>Burkholderiales</taxon>
        <taxon>Comamonadaceae</taxon>
        <taxon>Variovorax</taxon>
    </lineage>
</organism>
<dbReference type="EMBL" id="JAUSRO010000005">
    <property type="protein sequence ID" value="MDP9899455.1"/>
    <property type="molecule type" value="Genomic_DNA"/>
</dbReference>
<dbReference type="RefSeq" id="WP_307689279.1">
    <property type="nucleotide sequence ID" value="NZ_JAUSRO010000005.1"/>
</dbReference>
<dbReference type="SUPFAM" id="SSF75169">
    <property type="entry name" value="DsrEFH-like"/>
    <property type="match status" value="1"/>
</dbReference>
<dbReference type="InterPro" id="IPR027396">
    <property type="entry name" value="DsrEFH-like"/>
</dbReference>
<gene>
    <name evidence="1" type="ORF">J2W36_001706</name>
</gene>
<name>A0ABT9S522_9BURK</name>
<sequence>MTSPDDSEPRILLHAPTAGALIRARGNVANIAKNAPHRTVRIVVNSEAVAATLDAPDAAADALTWVCPNTLTKIGRTAPDPLTVLPEGAVLAIARLQREGWCYVRA</sequence>
<accession>A0ABT9S522</accession>
<reference evidence="1 2" key="1">
    <citation type="submission" date="2023-07" db="EMBL/GenBank/DDBJ databases">
        <title>Sorghum-associated microbial communities from plants grown in Nebraska, USA.</title>
        <authorList>
            <person name="Schachtman D."/>
        </authorList>
    </citation>
    <scope>NUCLEOTIDE SEQUENCE [LARGE SCALE GENOMIC DNA]</scope>
    <source>
        <strain evidence="1 2">DS1607</strain>
    </source>
</reference>
<keyword evidence="2" id="KW-1185">Reference proteome</keyword>
<evidence type="ECO:0000313" key="1">
    <source>
        <dbReference type="EMBL" id="MDP9899455.1"/>
    </source>
</evidence>